<dbReference type="OrthoDB" id="1740416at2759"/>
<dbReference type="PANTHER" id="PTHR10641">
    <property type="entry name" value="MYB FAMILY TRANSCRIPTION FACTOR"/>
    <property type="match status" value="1"/>
</dbReference>
<comment type="subcellular location">
    <subcellularLocation>
        <location evidence="1">Nucleus</location>
    </subcellularLocation>
</comment>
<keyword evidence="10" id="KW-1185">Reference proteome</keyword>
<dbReference type="GeneID" id="103705419"/>
<dbReference type="Gene3D" id="1.10.10.60">
    <property type="entry name" value="Homeodomain-like"/>
    <property type="match status" value="2"/>
</dbReference>
<dbReference type="Proteomes" id="UP000228380">
    <property type="component" value="Unplaced"/>
</dbReference>
<dbReference type="Pfam" id="PF00249">
    <property type="entry name" value="Myb_DNA-binding"/>
    <property type="match status" value="2"/>
</dbReference>
<feature type="domain" description="HTH myb-type" evidence="9">
    <location>
        <begin position="62"/>
        <end position="116"/>
    </location>
</feature>
<dbReference type="CDD" id="cd00167">
    <property type="entry name" value="SANT"/>
    <property type="match status" value="2"/>
</dbReference>
<dbReference type="InterPro" id="IPR017930">
    <property type="entry name" value="Myb_dom"/>
</dbReference>
<evidence type="ECO:0000256" key="7">
    <source>
        <dbReference type="SAM" id="MobiDB-lite"/>
    </source>
</evidence>
<evidence type="ECO:0000256" key="3">
    <source>
        <dbReference type="ARBA" id="ARBA00023015"/>
    </source>
</evidence>
<dbReference type="GO" id="GO:0005634">
    <property type="term" value="C:nucleus"/>
    <property type="evidence" value="ECO:0007669"/>
    <property type="project" value="UniProtKB-SubCell"/>
</dbReference>
<evidence type="ECO:0000256" key="5">
    <source>
        <dbReference type="ARBA" id="ARBA00023163"/>
    </source>
</evidence>
<dbReference type="PROSITE" id="PS51294">
    <property type="entry name" value="HTH_MYB"/>
    <property type="match status" value="2"/>
</dbReference>
<reference evidence="11" key="1">
    <citation type="submission" date="2025-08" db="UniProtKB">
        <authorList>
            <consortium name="RefSeq"/>
        </authorList>
    </citation>
    <scope>IDENTIFICATION</scope>
    <source>
        <tissue evidence="11">Young leaves</tissue>
    </source>
</reference>
<keyword evidence="5" id="KW-0804">Transcription</keyword>
<feature type="region of interest" description="Disordered" evidence="7">
    <location>
        <begin position="114"/>
        <end position="146"/>
    </location>
</feature>
<dbReference type="PANTHER" id="PTHR10641:SF1103">
    <property type="entry name" value="TRANSCRIPTION FACTOR MYB72"/>
    <property type="match status" value="1"/>
</dbReference>
<dbReference type="SUPFAM" id="SSF46689">
    <property type="entry name" value="Homeodomain-like"/>
    <property type="match status" value="1"/>
</dbReference>
<evidence type="ECO:0000256" key="1">
    <source>
        <dbReference type="ARBA" id="ARBA00004123"/>
    </source>
</evidence>
<proteinExistence type="predicted"/>
<dbReference type="InterPro" id="IPR001005">
    <property type="entry name" value="SANT/Myb"/>
</dbReference>
<evidence type="ECO:0000256" key="6">
    <source>
        <dbReference type="ARBA" id="ARBA00023242"/>
    </source>
</evidence>
<evidence type="ECO:0000313" key="10">
    <source>
        <dbReference type="Proteomes" id="UP000228380"/>
    </source>
</evidence>
<evidence type="ECO:0000259" key="8">
    <source>
        <dbReference type="PROSITE" id="PS50090"/>
    </source>
</evidence>
<gene>
    <name evidence="11" type="primary">LOC103705419</name>
</gene>
<evidence type="ECO:0000313" key="11">
    <source>
        <dbReference type="RefSeq" id="XP_008787349.2"/>
    </source>
</evidence>
<keyword evidence="4" id="KW-0238">DNA-binding</keyword>
<evidence type="ECO:0000256" key="4">
    <source>
        <dbReference type="ARBA" id="ARBA00023125"/>
    </source>
</evidence>
<dbReference type="SMART" id="SM00717">
    <property type="entry name" value="SANT"/>
    <property type="match status" value="2"/>
</dbReference>
<accession>A0A8B7BXF5</accession>
<organism evidence="10 11">
    <name type="scientific">Phoenix dactylifera</name>
    <name type="common">Date palm</name>
    <dbReference type="NCBI Taxonomy" id="42345"/>
    <lineage>
        <taxon>Eukaryota</taxon>
        <taxon>Viridiplantae</taxon>
        <taxon>Streptophyta</taxon>
        <taxon>Embryophyta</taxon>
        <taxon>Tracheophyta</taxon>
        <taxon>Spermatophyta</taxon>
        <taxon>Magnoliopsida</taxon>
        <taxon>Liliopsida</taxon>
        <taxon>Arecaceae</taxon>
        <taxon>Coryphoideae</taxon>
        <taxon>Phoeniceae</taxon>
        <taxon>Phoenix</taxon>
    </lineage>
</organism>
<feature type="domain" description="Myb-like" evidence="8">
    <location>
        <begin position="9"/>
        <end position="61"/>
    </location>
</feature>
<keyword evidence="2" id="KW-0677">Repeat</keyword>
<feature type="domain" description="Myb-like" evidence="8">
    <location>
        <begin position="62"/>
        <end position="112"/>
    </location>
</feature>
<protein>
    <submittedName>
        <fullName evidence="11">Transcription factor MYB13-like</fullName>
    </submittedName>
</protein>
<dbReference type="PROSITE" id="PS50090">
    <property type="entry name" value="MYB_LIKE"/>
    <property type="match status" value="2"/>
</dbReference>
<keyword evidence="6" id="KW-0539">Nucleus</keyword>
<name>A0A8B7BXF5_PHODC</name>
<feature type="compositionally biased region" description="Low complexity" evidence="7">
    <location>
        <begin position="121"/>
        <end position="142"/>
    </location>
</feature>
<evidence type="ECO:0000256" key="2">
    <source>
        <dbReference type="ARBA" id="ARBA00022737"/>
    </source>
</evidence>
<feature type="domain" description="HTH myb-type" evidence="9">
    <location>
        <begin position="9"/>
        <end position="61"/>
    </location>
</feature>
<dbReference type="AlphaFoldDB" id="A0A8B7BXF5"/>
<dbReference type="RefSeq" id="XP_008787349.2">
    <property type="nucleotide sequence ID" value="XM_008789127.4"/>
</dbReference>
<sequence length="336" mass="37461">MGRGPCCEKVGLKKRPWTPAEDMKLTDYIQKHRLENWHAIPKLAGLLRCGKSCRLRWINYLRPDIKRGNFTQEEEATIIKLQELMGNKWSKIASCLPGRTDNEIKNVWNTHLKKRLAPKESSPSSNKTKDPNPSSPSKSSISYVNDDNIKNLEKNNSLKVESSRDLANLMTEIFMEPDQCNMRIEGHEPSVDDCRESSSISSLESHITSCEGKNNQDCLIQVPEIPIDSEIWSMVDDDSCFLTPEVGPVVEDGAHNNATSSIGDSKGEGETKGWLGCLEEEIDLWGTMDANAVKQLGPWGCHGGVVEEFDPVSLLLSKETLPTFCHESCASGPSMR</sequence>
<dbReference type="InterPro" id="IPR009057">
    <property type="entry name" value="Homeodomain-like_sf"/>
</dbReference>
<dbReference type="InterPro" id="IPR015495">
    <property type="entry name" value="Myb_TF_plants"/>
</dbReference>
<keyword evidence="3" id="KW-0805">Transcription regulation</keyword>
<dbReference type="KEGG" id="pda:103705419"/>
<evidence type="ECO:0000259" key="9">
    <source>
        <dbReference type="PROSITE" id="PS51294"/>
    </source>
</evidence>
<dbReference type="FunFam" id="1.10.10.60:FF:000001">
    <property type="entry name" value="MYB-related transcription factor"/>
    <property type="match status" value="1"/>
</dbReference>
<dbReference type="GO" id="GO:0003677">
    <property type="term" value="F:DNA binding"/>
    <property type="evidence" value="ECO:0007669"/>
    <property type="project" value="UniProtKB-KW"/>
</dbReference>